<keyword evidence="1" id="KW-0812">Transmembrane</keyword>
<sequence>MHWYGGYGPGWAGMLFMTLATLAVVGTVVAFAVVALRRPTRGDDAVRTLELRLARGEIDEEEFDRLRRALGAR</sequence>
<dbReference type="InterPro" id="IPR018649">
    <property type="entry name" value="SHOCT"/>
</dbReference>
<dbReference type="Pfam" id="PF09851">
    <property type="entry name" value="SHOCT"/>
    <property type="match status" value="1"/>
</dbReference>
<feature type="domain" description="SHOCT" evidence="2">
    <location>
        <begin position="44"/>
        <end position="70"/>
    </location>
</feature>
<evidence type="ECO:0000256" key="1">
    <source>
        <dbReference type="SAM" id="Phobius"/>
    </source>
</evidence>
<feature type="transmembrane region" description="Helical" evidence="1">
    <location>
        <begin position="12"/>
        <end position="36"/>
    </location>
</feature>
<comment type="caution">
    <text evidence="3">The sequence shown here is derived from an EMBL/GenBank/DDBJ whole genome shotgun (WGS) entry which is preliminary data.</text>
</comment>
<keyword evidence="1" id="KW-1133">Transmembrane helix</keyword>
<reference evidence="4" key="1">
    <citation type="journal article" date="2019" name="Int. J. Syst. Evol. Microbiol.">
        <title>The Global Catalogue of Microorganisms (GCM) 10K type strain sequencing project: providing services to taxonomists for standard genome sequencing and annotation.</title>
        <authorList>
            <consortium name="The Broad Institute Genomics Platform"/>
            <consortium name="The Broad Institute Genome Sequencing Center for Infectious Disease"/>
            <person name="Wu L."/>
            <person name="Ma J."/>
        </authorList>
    </citation>
    <scope>NUCLEOTIDE SEQUENCE [LARGE SCALE GENOMIC DNA]</scope>
    <source>
        <strain evidence="4">JCM 3380</strain>
    </source>
</reference>
<protein>
    <recommendedName>
        <fullName evidence="2">SHOCT domain-containing protein</fullName>
    </recommendedName>
</protein>
<dbReference type="Proteomes" id="UP001500416">
    <property type="component" value="Unassembled WGS sequence"/>
</dbReference>
<keyword evidence="1" id="KW-0472">Membrane</keyword>
<evidence type="ECO:0000313" key="3">
    <source>
        <dbReference type="EMBL" id="GAA0262289.1"/>
    </source>
</evidence>
<evidence type="ECO:0000259" key="2">
    <source>
        <dbReference type="Pfam" id="PF09851"/>
    </source>
</evidence>
<accession>A0ABP3EIP3</accession>
<evidence type="ECO:0000313" key="4">
    <source>
        <dbReference type="Proteomes" id="UP001500416"/>
    </source>
</evidence>
<proteinExistence type="predicted"/>
<keyword evidence="4" id="KW-1185">Reference proteome</keyword>
<organism evidence="3 4">
    <name type="scientific">Saccharothrix mutabilis subsp. mutabilis</name>
    <dbReference type="NCBI Taxonomy" id="66855"/>
    <lineage>
        <taxon>Bacteria</taxon>
        <taxon>Bacillati</taxon>
        <taxon>Actinomycetota</taxon>
        <taxon>Actinomycetes</taxon>
        <taxon>Pseudonocardiales</taxon>
        <taxon>Pseudonocardiaceae</taxon>
        <taxon>Saccharothrix</taxon>
    </lineage>
</organism>
<dbReference type="EMBL" id="BAAABU010000033">
    <property type="protein sequence ID" value="GAA0262289.1"/>
    <property type="molecule type" value="Genomic_DNA"/>
</dbReference>
<gene>
    <name evidence="3" type="ORF">GCM10010492_74200</name>
</gene>
<name>A0ABP3EIP3_9PSEU</name>